<evidence type="ECO:0000313" key="4">
    <source>
        <dbReference type="Proteomes" id="UP000294847"/>
    </source>
</evidence>
<feature type="non-terminal residue" evidence="3">
    <location>
        <position position="276"/>
    </location>
</feature>
<name>A0A4P7N7A5_PYROR</name>
<sequence length="276" mass="26835">MKITSLASLAVLTLANGQITSLGNGTVACLKPGGSFCLGDSLATDFIVKCDDKGVAQVSSCCDLLAAKFPLDAPGTCWQTSPSSGDAVCEKNCIAYCGSDTFVLPTQHCTPSTTQTPSGAATPCPPGVATTPLAPGEPQVTTPGIPGEPTAPGTPGVPTDVPPVAPGQPDVPATPIPGQPDVPATPIPGQPPIPPPAGSGLPPVEPTVLPTVSTASVPGGGVPTGTGTGPGDITPPIATPPPEGTEPPMVPTAGAPIVEQAGAAMAIVGLAAVYLL</sequence>
<accession>A0A4P7N7A5</accession>
<feature type="region of interest" description="Disordered" evidence="1">
    <location>
        <begin position="110"/>
        <end position="198"/>
    </location>
</feature>
<dbReference type="AlphaFoldDB" id="A0A4P7N7A5"/>
<organism evidence="3 4">
    <name type="scientific">Pyricularia oryzae</name>
    <name type="common">Rice blast fungus</name>
    <name type="synonym">Magnaporthe oryzae</name>
    <dbReference type="NCBI Taxonomy" id="318829"/>
    <lineage>
        <taxon>Eukaryota</taxon>
        <taxon>Fungi</taxon>
        <taxon>Dikarya</taxon>
        <taxon>Ascomycota</taxon>
        <taxon>Pezizomycotina</taxon>
        <taxon>Sordariomycetes</taxon>
        <taxon>Sordariomycetidae</taxon>
        <taxon>Magnaporthales</taxon>
        <taxon>Pyriculariaceae</taxon>
        <taxon>Pyricularia</taxon>
    </lineage>
</organism>
<dbReference type="PROSITE" id="PS51257">
    <property type="entry name" value="PROKAR_LIPOPROTEIN"/>
    <property type="match status" value="1"/>
</dbReference>
<gene>
    <name evidence="3" type="ORF">PoMZ_02002</name>
</gene>
<feature type="compositionally biased region" description="Pro residues" evidence="1">
    <location>
        <begin position="237"/>
        <end position="247"/>
    </location>
</feature>
<evidence type="ECO:0000256" key="2">
    <source>
        <dbReference type="SAM" id="SignalP"/>
    </source>
</evidence>
<proteinExistence type="predicted"/>
<feature type="compositionally biased region" description="Polar residues" evidence="1">
    <location>
        <begin position="110"/>
        <end position="119"/>
    </location>
</feature>
<feature type="signal peptide" evidence="2">
    <location>
        <begin position="1"/>
        <end position="17"/>
    </location>
</feature>
<feature type="chain" id="PRO_5043837196" evidence="2">
    <location>
        <begin position="18"/>
        <end position="276"/>
    </location>
</feature>
<protein>
    <submittedName>
        <fullName evidence="3">Uncharacterized protein</fullName>
    </submittedName>
</protein>
<feature type="compositionally biased region" description="Low complexity" evidence="1">
    <location>
        <begin position="141"/>
        <end position="159"/>
    </location>
</feature>
<dbReference type="Proteomes" id="UP000294847">
    <property type="component" value="Chromosome 2"/>
</dbReference>
<dbReference type="EMBL" id="CP034205">
    <property type="protein sequence ID" value="QBZ57081.1"/>
    <property type="molecule type" value="Genomic_DNA"/>
</dbReference>
<feature type="region of interest" description="Disordered" evidence="1">
    <location>
        <begin position="224"/>
        <end position="247"/>
    </location>
</feature>
<keyword evidence="2" id="KW-0732">Signal</keyword>
<evidence type="ECO:0000256" key="1">
    <source>
        <dbReference type="SAM" id="MobiDB-lite"/>
    </source>
</evidence>
<feature type="compositionally biased region" description="Pro residues" evidence="1">
    <location>
        <begin position="172"/>
        <end position="197"/>
    </location>
</feature>
<reference evidence="3 4" key="1">
    <citation type="journal article" date="2019" name="Mol. Biol. Evol.">
        <title>Blast fungal genomes show frequent chromosomal changes, gene gains and losses, and effector gene turnover.</title>
        <authorList>
            <person name="Gomez Luciano L.B."/>
            <person name="Jason Tsai I."/>
            <person name="Chuma I."/>
            <person name="Tosa Y."/>
            <person name="Chen Y.H."/>
            <person name="Li J.Y."/>
            <person name="Li M.Y."/>
            <person name="Jade Lu M.Y."/>
            <person name="Nakayashiki H."/>
            <person name="Li W.H."/>
        </authorList>
    </citation>
    <scope>NUCLEOTIDE SEQUENCE [LARGE SCALE GENOMIC DNA]</scope>
    <source>
        <strain evidence="3">MZ5-1-6</strain>
    </source>
</reference>
<evidence type="ECO:0000313" key="3">
    <source>
        <dbReference type="EMBL" id="QBZ57081.1"/>
    </source>
</evidence>